<accession>A0A401ZRS2</accession>
<feature type="domain" description="Response regulatory" evidence="3">
    <location>
        <begin position="2"/>
        <end position="129"/>
    </location>
</feature>
<dbReference type="Gene3D" id="3.40.50.2300">
    <property type="match status" value="1"/>
</dbReference>
<dbReference type="GO" id="GO:0000160">
    <property type="term" value="P:phosphorelay signal transduction system"/>
    <property type="evidence" value="ECO:0007669"/>
    <property type="project" value="InterPro"/>
</dbReference>
<dbReference type="Pfam" id="PF00072">
    <property type="entry name" value="Response_reg"/>
    <property type="match status" value="1"/>
</dbReference>
<dbReference type="RefSeq" id="WP_160146300.1">
    <property type="nucleotide sequence ID" value="NZ_BIFQ01000002.1"/>
</dbReference>
<evidence type="ECO:0000259" key="3">
    <source>
        <dbReference type="PROSITE" id="PS50110"/>
    </source>
</evidence>
<keyword evidence="1 2" id="KW-0597">Phosphoprotein</keyword>
<dbReference type="PROSITE" id="PS50110">
    <property type="entry name" value="RESPONSE_REGULATORY"/>
    <property type="match status" value="1"/>
</dbReference>
<keyword evidence="5" id="KW-1185">Reference proteome</keyword>
<dbReference type="InterPro" id="IPR050595">
    <property type="entry name" value="Bact_response_regulator"/>
</dbReference>
<dbReference type="PANTHER" id="PTHR44591">
    <property type="entry name" value="STRESS RESPONSE REGULATOR PROTEIN 1"/>
    <property type="match status" value="1"/>
</dbReference>
<dbReference type="EMBL" id="BIFQ01000002">
    <property type="protein sequence ID" value="GCE09470.1"/>
    <property type="molecule type" value="Genomic_DNA"/>
</dbReference>
<dbReference type="OrthoDB" id="161421at2"/>
<name>A0A401ZRS2_9CHLR</name>
<organism evidence="4 5">
    <name type="scientific">Dictyobacter aurantiacus</name>
    <dbReference type="NCBI Taxonomy" id="1936993"/>
    <lineage>
        <taxon>Bacteria</taxon>
        <taxon>Bacillati</taxon>
        <taxon>Chloroflexota</taxon>
        <taxon>Ktedonobacteria</taxon>
        <taxon>Ktedonobacterales</taxon>
        <taxon>Dictyobacteraceae</taxon>
        <taxon>Dictyobacter</taxon>
    </lineage>
</organism>
<sequence>MNIGVLDDNPAILAFLSTTLKMDGHIVTAHSSGASMLEAIFPSGSSSSLQGVPYDLIILDLLLPGTMTGADVFFAIRKEFESWQLPVIVVTAVSGPTLEQFRHILPDDVPLLRKPFAPRTLRQLINQLTAK</sequence>
<dbReference type="PANTHER" id="PTHR44591:SF3">
    <property type="entry name" value="RESPONSE REGULATORY DOMAIN-CONTAINING PROTEIN"/>
    <property type="match status" value="1"/>
</dbReference>
<evidence type="ECO:0000313" key="5">
    <source>
        <dbReference type="Proteomes" id="UP000287224"/>
    </source>
</evidence>
<dbReference type="InterPro" id="IPR001789">
    <property type="entry name" value="Sig_transdc_resp-reg_receiver"/>
</dbReference>
<protein>
    <recommendedName>
        <fullName evidence="3">Response regulatory domain-containing protein</fullName>
    </recommendedName>
</protein>
<dbReference type="AlphaFoldDB" id="A0A401ZRS2"/>
<dbReference type="InterPro" id="IPR011006">
    <property type="entry name" value="CheY-like_superfamily"/>
</dbReference>
<evidence type="ECO:0000313" key="4">
    <source>
        <dbReference type="EMBL" id="GCE09470.1"/>
    </source>
</evidence>
<proteinExistence type="predicted"/>
<feature type="modified residue" description="4-aspartylphosphate" evidence="2">
    <location>
        <position position="60"/>
    </location>
</feature>
<evidence type="ECO:0000256" key="2">
    <source>
        <dbReference type="PROSITE-ProRule" id="PRU00169"/>
    </source>
</evidence>
<gene>
    <name evidence="4" type="ORF">KDAU_67990</name>
</gene>
<reference evidence="5" key="1">
    <citation type="submission" date="2018-12" db="EMBL/GenBank/DDBJ databases">
        <title>Tengunoibacter tsumagoiensis gen. nov., sp. nov., Dictyobacter kobayashii sp. nov., D. alpinus sp. nov., and D. joshuensis sp. nov. and description of Dictyobacteraceae fam. nov. within the order Ktedonobacterales isolated from Tengu-no-mugimeshi.</title>
        <authorList>
            <person name="Wang C.M."/>
            <person name="Zheng Y."/>
            <person name="Sakai Y."/>
            <person name="Toyoda A."/>
            <person name="Minakuchi Y."/>
            <person name="Abe K."/>
            <person name="Yokota A."/>
            <person name="Yabe S."/>
        </authorList>
    </citation>
    <scope>NUCLEOTIDE SEQUENCE [LARGE SCALE GENOMIC DNA]</scope>
    <source>
        <strain evidence="5">S-27</strain>
    </source>
</reference>
<dbReference type="Proteomes" id="UP000287224">
    <property type="component" value="Unassembled WGS sequence"/>
</dbReference>
<dbReference type="SUPFAM" id="SSF52172">
    <property type="entry name" value="CheY-like"/>
    <property type="match status" value="1"/>
</dbReference>
<comment type="caution">
    <text evidence="4">The sequence shown here is derived from an EMBL/GenBank/DDBJ whole genome shotgun (WGS) entry which is preliminary data.</text>
</comment>
<evidence type="ECO:0000256" key="1">
    <source>
        <dbReference type="ARBA" id="ARBA00022553"/>
    </source>
</evidence>
<dbReference type="SMART" id="SM00448">
    <property type="entry name" value="REC"/>
    <property type="match status" value="1"/>
</dbReference>